<proteinExistence type="predicted"/>
<sequence>MSDADSTARNETAALIRRYYEAFNGGDSEGMIACLADDIIHDVNQGERRVGLDKFKAFNARMDHHYQEKLENISVMVNEDGTRAAAEFNVHGVYKATDSGLPDANGQTYILPAGTFFAIRDGKIARVTTYYNLTDWIAQVSG</sequence>
<name>A0A109BBZ9_HYPSL</name>
<keyword evidence="3" id="KW-1185">Reference proteome</keyword>
<dbReference type="InterPro" id="IPR037401">
    <property type="entry name" value="SnoaL-like"/>
</dbReference>
<dbReference type="SUPFAM" id="SSF54427">
    <property type="entry name" value="NTF2-like"/>
    <property type="match status" value="1"/>
</dbReference>
<feature type="domain" description="SnoaL-like" evidence="1">
    <location>
        <begin position="16"/>
        <end position="127"/>
    </location>
</feature>
<comment type="caution">
    <text evidence="2">The sequence shown here is derived from an EMBL/GenBank/DDBJ whole genome shotgun (WGS) entry which is preliminary data.</text>
</comment>
<evidence type="ECO:0000259" key="1">
    <source>
        <dbReference type="Pfam" id="PF12680"/>
    </source>
</evidence>
<dbReference type="InterPro" id="IPR032710">
    <property type="entry name" value="NTF2-like_dom_sf"/>
</dbReference>
<dbReference type="OrthoDB" id="582835at2"/>
<dbReference type="InterPro" id="IPR011721">
    <property type="entry name" value="CHP02096"/>
</dbReference>
<dbReference type="NCBIfam" id="TIGR02096">
    <property type="entry name" value="ketosteroid isomerase-related protein"/>
    <property type="match status" value="1"/>
</dbReference>
<dbReference type="Gene3D" id="3.10.450.50">
    <property type="match status" value="1"/>
</dbReference>
<reference evidence="2 3" key="1">
    <citation type="submission" date="2015-10" db="EMBL/GenBank/DDBJ databases">
        <title>Transcriptomic analysis of a linuron degrading triple-species bacterial consortium.</title>
        <authorList>
            <person name="Albers P."/>
        </authorList>
    </citation>
    <scope>NUCLEOTIDE SEQUENCE [LARGE SCALE GENOMIC DNA]</scope>
    <source>
        <strain evidence="2 3">WDL6</strain>
    </source>
</reference>
<dbReference type="EMBL" id="LMTR01000074">
    <property type="protein sequence ID" value="KWT66003.1"/>
    <property type="molecule type" value="Genomic_DNA"/>
</dbReference>
<accession>A0A109BBZ9</accession>
<dbReference type="STRING" id="121290.APY04_2590"/>
<dbReference type="PATRIC" id="fig|121290.4.peg.1461"/>
<protein>
    <submittedName>
        <fullName evidence="2">Isopropylmalate synthase</fullName>
    </submittedName>
</protein>
<gene>
    <name evidence="2" type="ORF">APY04_2590</name>
</gene>
<dbReference type="Proteomes" id="UP000059074">
    <property type="component" value="Unassembled WGS sequence"/>
</dbReference>
<evidence type="ECO:0000313" key="2">
    <source>
        <dbReference type="EMBL" id="KWT66003.1"/>
    </source>
</evidence>
<dbReference type="AlphaFoldDB" id="A0A109BBZ9"/>
<organism evidence="2 3">
    <name type="scientific">Hyphomicrobium sulfonivorans</name>
    <dbReference type="NCBI Taxonomy" id="121290"/>
    <lineage>
        <taxon>Bacteria</taxon>
        <taxon>Pseudomonadati</taxon>
        <taxon>Pseudomonadota</taxon>
        <taxon>Alphaproteobacteria</taxon>
        <taxon>Hyphomicrobiales</taxon>
        <taxon>Hyphomicrobiaceae</taxon>
        <taxon>Hyphomicrobium</taxon>
    </lineage>
</organism>
<evidence type="ECO:0000313" key="3">
    <source>
        <dbReference type="Proteomes" id="UP000059074"/>
    </source>
</evidence>
<dbReference type="RefSeq" id="WP_068463135.1">
    <property type="nucleotide sequence ID" value="NZ_LMTR01000074.1"/>
</dbReference>
<dbReference type="Pfam" id="PF12680">
    <property type="entry name" value="SnoaL_2"/>
    <property type="match status" value="1"/>
</dbReference>